<evidence type="ECO:0000313" key="4">
    <source>
        <dbReference type="Proteomes" id="UP000243459"/>
    </source>
</evidence>
<dbReference type="GO" id="GO:0016740">
    <property type="term" value="F:transferase activity"/>
    <property type="evidence" value="ECO:0007669"/>
    <property type="project" value="UniProtKB-KW"/>
</dbReference>
<dbReference type="EMBL" id="CM007381">
    <property type="protein sequence ID" value="ONK80934.1"/>
    <property type="molecule type" value="Genomic_DNA"/>
</dbReference>
<name>A0A5P1FSD1_ASPOF</name>
<evidence type="ECO:0000256" key="2">
    <source>
        <dbReference type="PROSITE-ProRule" id="PRU00708"/>
    </source>
</evidence>
<protein>
    <submittedName>
        <fullName evidence="3">tRNA dimethylallyltransferase 2</fullName>
    </submittedName>
</protein>
<dbReference type="PROSITE" id="PS51375">
    <property type="entry name" value="PPR"/>
    <property type="match status" value="1"/>
</dbReference>
<proteinExistence type="predicted"/>
<dbReference type="Gene3D" id="1.25.40.10">
    <property type="entry name" value="Tetratricopeptide repeat domain"/>
    <property type="match status" value="1"/>
</dbReference>
<dbReference type="PANTHER" id="PTHR46235:SF3">
    <property type="entry name" value="PHD FINGER-CONTAINING PROTEIN DDB_G0268158"/>
    <property type="match status" value="1"/>
</dbReference>
<dbReference type="PANTHER" id="PTHR46235">
    <property type="entry name" value="PHD FINGER-CONTAINING PROTEIN DDB_G0268158"/>
    <property type="match status" value="1"/>
</dbReference>
<dbReference type="Proteomes" id="UP000243459">
    <property type="component" value="Chromosome 1"/>
</dbReference>
<dbReference type="AlphaFoldDB" id="A0A5P1FSD1"/>
<dbReference type="Gramene" id="ONK80934">
    <property type="protein sequence ID" value="ONK80934"/>
    <property type="gene ID" value="A4U43_C01F23450"/>
</dbReference>
<feature type="repeat" description="PPR" evidence="2">
    <location>
        <begin position="31"/>
        <end position="65"/>
    </location>
</feature>
<dbReference type="Gene3D" id="1.10.20.140">
    <property type="match status" value="1"/>
</dbReference>
<keyword evidence="3" id="KW-0808">Transferase</keyword>
<evidence type="ECO:0000313" key="3">
    <source>
        <dbReference type="EMBL" id="ONK80934.1"/>
    </source>
</evidence>
<reference evidence="4" key="1">
    <citation type="journal article" date="2017" name="Nat. Commun.">
        <title>The asparagus genome sheds light on the origin and evolution of a young Y chromosome.</title>
        <authorList>
            <person name="Harkess A."/>
            <person name="Zhou J."/>
            <person name="Xu C."/>
            <person name="Bowers J.E."/>
            <person name="Van der Hulst R."/>
            <person name="Ayyampalayam S."/>
            <person name="Mercati F."/>
            <person name="Riccardi P."/>
            <person name="McKain M.R."/>
            <person name="Kakrana A."/>
            <person name="Tang H."/>
            <person name="Ray J."/>
            <person name="Groenendijk J."/>
            <person name="Arikit S."/>
            <person name="Mathioni S.M."/>
            <person name="Nakano M."/>
            <person name="Shan H."/>
            <person name="Telgmann-Rauber A."/>
            <person name="Kanno A."/>
            <person name="Yue Z."/>
            <person name="Chen H."/>
            <person name="Li W."/>
            <person name="Chen Y."/>
            <person name="Xu X."/>
            <person name="Zhang Y."/>
            <person name="Luo S."/>
            <person name="Chen H."/>
            <person name="Gao J."/>
            <person name="Mao Z."/>
            <person name="Pires J.C."/>
            <person name="Luo M."/>
            <person name="Kudrna D."/>
            <person name="Wing R.A."/>
            <person name="Meyers B.C."/>
            <person name="Yi K."/>
            <person name="Kong H."/>
            <person name="Lavrijsen P."/>
            <person name="Sunseri F."/>
            <person name="Falavigna A."/>
            <person name="Ye Y."/>
            <person name="Leebens-Mack J.H."/>
            <person name="Chen G."/>
        </authorList>
    </citation>
    <scope>NUCLEOTIDE SEQUENCE [LARGE SCALE GENOMIC DNA]</scope>
    <source>
        <strain evidence="4">cv. DH0086</strain>
    </source>
</reference>
<dbReference type="Pfam" id="PF01715">
    <property type="entry name" value="IPPT"/>
    <property type="match status" value="1"/>
</dbReference>
<sequence>MGFLAKGVVLNGFDCFVLIKALCNYENEDRSVVTCISLMESLRKCGKIDEAIGFLKRVKEKGMILDGISYDCLPLGAMLAATFTLQLSNVDLAASYERLKEIDPVAANRIHPNDHRKDPQSVTSIYYVEDAENNVDDLENDADPLCAICDDGDRIVRFDRRCRRSFHATIVDGIESGCNSLSLSEAQIQSLGSSDMLAEWLLLVIICDSLHDKPLDPCYRLFFPLSCIAPGVSFQTRTSRSFII</sequence>
<accession>A0A5P1FSD1</accession>
<dbReference type="InterPro" id="IPR002885">
    <property type="entry name" value="PPR_rpt"/>
</dbReference>
<gene>
    <name evidence="3" type="ORF">A4U43_C01F23450</name>
</gene>
<organism evidence="3 4">
    <name type="scientific">Asparagus officinalis</name>
    <name type="common">Garden asparagus</name>
    <dbReference type="NCBI Taxonomy" id="4686"/>
    <lineage>
        <taxon>Eukaryota</taxon>
        <taxon>Viridiplantae</taxon>
        <taxon>Streptophyta</taxon>
        <taxon>Embryophyta</taxon>
        <taxon>Tracheophyta</taxon>
        <taxon>Spermatophyta</taxon>
        <taxon>Magnoliopsida</taxon>
        <taxon>Liliopsida</taxon>
        <taxon>Asparagales</taxon>
        <taxon>Asparagaceae</taxon>
        <taxon>Asparagoideae</taxon>
        <taxon>Asparagus</taxon>
    </lineage>
</organism>
<evidence type="ECO:0000256" key="1">
    <source>
        <dbReference type="ARBA" id="ARBA00022737"/>
    </source>
</evidence>
<keyword evidence="4" id="KW-1185">Reference proteome</keyword>
<keyword evidence="1" id="KW-0677">Repeat</keyword>
<dbReference type="InterPro" id="IPR011990">
    <property type="entry name" value="TPR-like_helical_dom_sf"/>
</dbReference>